<feature type="signal peptide" evidence="1">
    <location>
        <begin position="1"/>
        <end position="21"/>
    </location>
</feature>
<dbReference type="EMBL" id="JACHFL010000002">
    <property type="protein sequence ID" value="MBB5361759.1"/>
    <property type="molecule type" value="Genomic_DNA"/>
</dbReference>
<protein>
    <recommendedName>
        <fullName evidence="4">DUF3887 domain-containing protein</fullName>
    </recommendedName>
</protein>
<comment type="caution">
    <text evidence="2">The sequence shown here is derived from an EMBL/GenBank/DDBJ whole genome shotgun (WGS) entry which is preliminary data.</text>
</comment>
<evidence type="ECO:0000313" key="2">
    <source>
        <dbReference type="EMBL" id="MBB5361759.1"/>
    </source>
</evidence>
<keyword evidence="1" id="KW-0732">Signal</keyword>
<dbReference type="Proteomes" id="UP000552709">
    <property type="component" value="Unassembled WGS sequence"/>
</dbReference>
<evidence type="ECO:0000313" key="3">
    <source>
        <dbReference type="Proteomes" id="UP000552709"/>
    </source>
</evidence>
<gene>
    <name evidence="2" type="ORF">HNQ08_000844</name>
</gene>
<dbReference type="RefSeq" id="WP_184127846.1">
    <property type="nucleotide sequence ID" value="NZ_JACHFL010000002.1"/>
</dbReference>
<proteinExistence type="predicted"/>
<reference evidence="2 3" key="1">
    <citation type="submission" date="2020-08" db="EMBL/GenBank/DDBJ databases">
        <title>Genomic Encyclopedia of Type Strains, Phase IV (KMG-IV): sequencing the most valuable type-strain genomes for metagenomic binning, comparative biology and taxonomic classification.</title>
        <authorList>
            <person name="Goeker M."/>
        </authorList>
    </citation>
    <scope>NUCLEOTIDE SEQUENCE [LARGE SCALE GENOMIC DNA]</scope>
    <source>
        <strain evidence="2 3">DSM 27939</strain>
    </source>
</reference>
<organism evidence="2 3">
    <name type="scientific">Deinococcus humi</name>
    <dbReference type="NCBI Taxonomy" id="662880"/>
    <lineage>
        <taxon>Bacteria</taxon>
        <taxon>Thermotogati</taxon>
        <taxon>Deinococcota</taxon>
        <taxon>Deinococci</taxon>
        <taxon>Deinococcales</taxon>
        <taxon>Deinococcaceae</taxon>
        <taxon>Deinococcus</taxon>
    </lineage>
</organism>
<name>A0A7W8JRF5_9DEIO</name>
<keyword evidence="3" id="KW-1185">Reference proteome</keyword>
<evidence type="ECO:0008006" key="4">
    <source>
        <dbReference type="Google" id="ProtNLM"/>
    </source>
</evidence>
<dbReference type="AlphaFoldDB" id="A0A7W8JRF5"/>
<sequence>MNARTSTMALALLVLNGLALAQSGTPLPTKPPASAASRTPAEQAAFTRGRALMTEFLALKLDRLWNAFTPDVQGQWGTLAGFTAFRKTGIEQYGKETQLVRERTFMQGDEAMYVRSSIYEKMPDQVWAFVVGFTGERVTTFGVLLEDERTDDPVALSYVMLGR</sequence>
<evidence type="ECO:0000256" key="1">
    <source>
        <dbReference type="SAM" id="SignalP"/>
    </source>
</evidence>
<accession>A0A7W8JRF5</accession>
<feature type="chain" id="PRO_5031105209" description="DUF3887 domain-containing protein" evidence="1">
    <location>
        <begin position="22"/>
        <end position="163"/>
    </location>
</feature>